<gene>
    <name evidence="10" type="ORF">B9T28_00955</name>
</gene>
<dbReference type="PANTHER" id="PTHR35272:SF3">
    <property type="entry name" value="THIOL:DISULFIDE INTERCHANGE PROTEIN DSBC"/>
    <property type="match status" value="1"/>
</dbReference>
<evidence type="ECO:0000259" key="9">
    <source>
        <dbReference type="Pfam" id="PF13098"/>
    </source>
</evidence>
<keyword evidence="11" id="KW-1185">Reference proteome</keyword>
<evidence type="ECO:0000313" key="10">
    <source>
        <dbReference type="EMBL" id="OTG67234.1"/>
    </source>
</evidence>
<comment type="function">
    <text evidence="7">Required for disulfide bond formation in some periplasmic proteins. Acts by transferring its disulfide bond to other proteins and is reduced in the process.</text>
</comment>
<dbReference type="Pfam" id="PF13098">
    <property type="entry name" value="Thioredoxin_2"/>
    <property type="match status" value="1"/>
</dbReference>
<dbReference type="OrthoDB" id="12976at2"/>
<comment type="caution">
    <text evidence="10">The sequence shown here is derived from an EMBL/GenBank/DDBJ whole genome shotgun (WGS) entry which is preliminary data.</text>
</comment>
<reference evidence="10 11" key="1">
    <citation type="submission" date="2017-04" db="EMBL/GenBank/DDBJ databases">
        <title>High diversity of culturable Acinetobacter species in natural soil and water ecosystems.</title>
        <authorList>
            <person name="Nemec A."/>
            <person name="Radolfova-Krizova L."/>
        </authorList>
    </citation>
    <scope>NUCLEOTIDE SEQUENCE [LARGE SCALE GENOMIC DNA]</scope>
    <source>
        <strain evidence="10 11">ANC 4999</strain>
    </source>
</reference>
<keyword evidence="6 7" id="KW-0676">Redox-active center</keyword>
<feature type="chain" id="PRO_5011816069" description="Thiol:disulfide interchange protein" evidence="7">
    <location>
        <begin position="22"/>
        <end position="270"/>
    </location>
</feature>
<proteinExistence type="inferred from homology"/>
<evidence type="ECO:0000256" key="6">
    <source>
        <dbReference type="ARBA" id="ARBA00023284"/>
    </source>
</evidence>
<dbReference type="SUPFAM" id="SSF54423">
    <property type="entry name" value="DsbC/DsbG N-terminal domain-like"/>
    <property type="match status" value="1"/>
</dbReference>
<dbReference type="InterPro" id="IPR009094">
    <property type="entry name" value="DiS-bond_isomerase_DsbC/G_N_sf"/>
</dbReference>
<dbReference type="InterPro" id="IPR051470">
    <property type="entry name" value="Thiol:disulfide_interchange"/>
</dbReference>
<comment type="subcellular location">
    <subcellularLocation>
        <location evidence="1 7">Periplasm</location>
    </subcellularLocation>
</comment>
<dbReference type="Gene3D" id="3.40.30.10">
    <property type="entry name" value="Glutaredoxin"/>
    <property type="match status" value="1"/>
</dbReference>
<keyword evidence="5" id="KW-1015">Disulfide bond</keyword>
<feature type="domain" description="Disulphide bond isomerase DsbC/G N-terminal" evidence="8">
    <location>
        <begin position="57"/>
        <end position="118"/>
    </location>
</feature>
<dbReference type="PANTHER" id="PTHR35272">
    <property type="entry name" value="THIOL:DISULFIDE INTERCHANGE PROTEIN DSBC-RELATED"/>
    <property type="match status" value="1"/>
</dbReference>
<dbReference type="GO" id="GO:0042597">
    <property type="term" value="C:periplasmic space"/>
    <property type="evidence" value="ECO:0007669"/>
    <property type="project" value="UniProtKB-SubCell"/>
</dbReference>
<dbReference type="Pfam" id="PF10411">
    <property type="entry name" value="DsbC_N"/>
    <property type="match status" value="1"/>
</dbReference>
<evidence type="ECO:0000256" key="2">
    <source>
        <dbReference type="ARBA" id="ARBA00009813"/>
    </source>
</evidence>
<dbReference type="InterPro" id="IPR033954">
    <property type="entry name" value="DiS-bond_Isoase_DsbC/G"/>
</dbReference>
<organism evidence="10 11">
    <name type="scientific">Acinetobacter silvestris</name>
    <dbReference type="NCBI Taxonomy" id="1977882"/>
    <lineage>
        <taxon>Bacteria</taxon>
        <taxon>Pseudomonadati</taxon>
        <taxon>Pseudomonadota</taxon>
        <taxon>Gammaproteobacteria</taxon>
        <taxon>Moraxellales</taxon>
        <taxon>Moraxellaceae</taxon>
        <taxon>Acinetobacter</taxon>
    </lineage>
</organism>
<evidence type="ECO:0000313" key="11">
    <source>
        <dbReference type="Proteomes" id="UP000242765"/>
    </source>
</evidence>
<dbReference type="Gene3D" id="3.10.450.70">
    <property type="entry name" value="Disulphide bond isomerase, DsbC/G, N-terminal"/>
    <property type="match status" value="1"/>
</dbReference>
<comment type="similarity">
    <text evidence="2 7">Belongs to the thioredoxin family. DsbC subfamily.</text>
</comment>
<keyword evidence="4 7" id="KW-0574">Periplasm</keyword>
<evidence type="ECO:0000259" key="8">
    <source>
        <dbReference type="Pfam" id="PF10411"/>
    </source>
</evidence>
<protein>
    <recommendedName>
        <fullName evidence="7">Thiol:disulfide interchange protein</fullName>
    </recommendedName>
</protein>
<evidence type="ECO:0000256" key="5">
    <source>
        <dbReference type="ARBA" id="ARBA00023157"/>
    </source>
</evidence>
<dbReference type="RefSeq" id="WP_086202093.1">
    <property type="nucleotide sequence ID" value="NZ_NEGB01000001.1"/>
</dbReference>
<accession>A0A1Y3CN18</accession>
<dbReference type="AlphaFoldDB" id="A0A1Y3CN18"/>
<evidence type="ECO:0000256" key="7">
    <source>
        <dbReference type="RuleBase" id="RU364038"/>
    </source>
</evidence>
<dbReference type="PROSITE" id="PS51257">
    <property type="entry name" value="PROKAR_LIPOPROTEIN"/>
    <property type="match status" value="1"/>
</dbReference>
<dbReference type="CDD" id="cd03020">
    <property type="entry name" value="DsbA_DsbC_DsbG"/>
    <property type="match status" value="1"/>
</dbReference>
<feature type="signal peptide" evidence="7">
    <location>
        <begin position="1"/>
        <end position="21"/>
    </location>
</feature>
<sequence>MQLNRSKLMMACILTSGLVLTACSKPDAKKDDGTLTATAPATGEASNLTERNSQQRLIQTLQNHFKTAGITAKITDVKPTEVPNLYWVNMQGTNSVYATSDGKYLIQGDVIRLGGKQLSSISDKLQSTENKKHLSSLKKEDLLVYPAQGKTKHVIYVFTDASCPYCHKLHEQIPAITAKGIEVRYIAWPRGEQFMPAMESVWCSANRQTAFDQAIAGVQLPAATCKNPVRDQYQLGLNMGVNGTPAIYNEAGEHIGAYMTADELEQRLNN</sequence>
<keyword evidence="3 7" id="KW-0732">Signal</keyword>
<dbReference type="Proteomes" id="UP000242765">
    <property type="component" value="Unassembled WGS sequence"/>
</dbReference>
<dbReference type="EMBL" id="NEGB01000001">
    <property type="protein sequence ID" value="OTG67234.1"/>
    <property type="molecule type" value="Genomic_DNA"/>
</dbReference>
<feature type="domain" description="Thioredoxin-like fold" evidence="9">
    <location>
        <begin position="147"/>
        <end position="268"/>
    </location>
</feature>
<dbReference type="InterPro" id="IPR036249">
    <property type="entry name" value="Thioredoxin-like_sf"/>
</dbReference>
<dbReference type="InterPro" id="IPR018950">
    <property type="entry name" value="DiS-bond_isomerase_DsbC/G_N"/>
</dbReference>
<evidence type="ECO:0000256" key="4">
    <source>
        <dbReference type="ARBA" id="ARBA00022764"/>
    </source>
</evidence>
<name>A0A1Y3CN18_9GAMM</name>
<dbReference type="STRING" id="1977882.B9T28_00955"/>
<dbReference type="InterPro" id="IPR012336">
    <property type="entry name" value="Thioredoxin-like_fold"/>
</dbReference>
<evidence type="ECO:0000256" key="1">
    <source>
        <dbReference type="ARBA" id="ARBA00004418"/>
    </source>
</evidence>
<evidence type="ECO:0000256" key="3">
    <source>
        <dbReference type="ARBA" id="ARBA00022729"/>
    </source>
</evidence>
<dbReference type="SUPFAM" id="SSF52833">
    <property type="entry name" value="Thioredoxin-like"/>
    <property type="match status" value="1"/>
</dbReference>